<dbReference type="PANTHER" id="PTHR43133">
    <property type="entry name" value="RNA POLYMERASE ECF-TYPE SIGMA FACTO"/>
    <property type="match status" value="1"/>
</dbReference>
<feature type="domain" description="Ricin B lectin" evidence="7">
    <location>
        <begin position="407"/>
        <end position="496"/>
    </location>
</feature>
<name>A0ABZ1T7U9_STRVG</name>
<dbReference type="InterPro" id="IPR014284">
    <property type="entry name" value="RNA_pol_sigma-70_dom"/>
</dbReference>
<dbReference type="Gene3D" id="2.80.10.50">
    <property type="match status" value="1"/>
</dbReference>
<dbReference type="Gene3D" id="1.10.1740.10">
    <property type="match status" value="1"/>
</dbReference>
<sequence>MLSGRSSLVSAPDHELTASIRKGKGADQEAVRILYERHWRSVFHYARSCCRSAHTAEDLASEAFARTLEAVRDGNGPESAWRPYLLTVVRRTAAQWAASERRTELSEDFERWCEKHLGLADAESSEDRMLRHEDRQLVLRGFRSLPERWQAVLWYSEVERQPASTVARLLGLSRSGVSSLNSRAREGLREAYLAAHLRRTGGDEECRRYGSLLAASVRKPEAQVKRFLAAHLDCCPTCRRAVRELTDLNERIGAVLPVGVLLWGAERFLSGGAAATAVAGSAQPLVPAVPDPTVTGSLPAHGLHWGAGAAAVAVTGLVVAVLASGPPPARSEPAVPRAVAPSAMAPAAAPVPTWTEGPRPTEAPTPTAVATPTTAVATPVATPTTAAPTEPPVGAWVPAPRDRTSMRIAATGRCIEIPGATTASGVQPREAGCDGSAAQQWDVLMPYQGDRGRLQLRNTATGLCLRGSGTKVDGAPVVQQACDAHDRRQLWRLHSRNGTSGGFFDQDVAMILGLSDWCEAATGRPHSPRIATNHNYYNSPAFSIRFDGVLFDDRVPEVSSRRS</sequence>
<proteinExistence type="inferred from homology"/>
<evidence type="ECO:0000256" key="4">
    <source>
        <dbReference type="ARBA" id="ARBA00023125"/>
    </source>
</evidence>
<keyword evidence="4" id="KW-0238">DNA-binding</keyword>
<evidence type="ECO:0000256" key="6">
    <source>
        <dbReference type="SAM" id="MobiDB-lite"/>
    </source>
</evidence>
<evidence type="ECO:0000256" key="1">
    <source>
        <dbReference type="ARBA" id="ARBA00010641"/>
    </source>
</evidence>
<dbReference type="InterPro" id="IPR039425">
    <property type="entry name" value="RNA_pol_sigma-70-like"/>
</dbReference>
<dbReference type="RefSeq" id="WP_328960948.1">
    <property type="nucleotide sequence ID" value="NZ_CP108090.1"/>
</dbReference>
<dbReference type="InterPro" id="IPR013325">
    <property type="entry name" value="RNA_pol_sigma_r2"/>
</dbReference>
<evidence type="ECO:0000256" key="5">
    <source>
        <dbReference type="ARBA" id="ARBA00023163"/>
    </source>
</evidence>
<dbReference type="NCBIfam" id="TIGR02937">
    <property type="entry name" value="sigma70-ECF"/>
    <property type="match status" value="1"/>
</dbReference>
<keyword evidence="5" id="KW-0804">Transcription</keyword>
<evidence type="ECO:0000313" key="10">
    <source>
        <dbReference type="Proteomes" id="UP001432039"/>
    </source>
</evidence>
<evidence type="ECO:0000256" key="2">
    <source>
        <dbReference type="ARBA" id="ARBA00023015"/>
    </source>
</evidence>
<keyword evidence="2" id="KW-0805">Transcription regulation</keyword>
<dbReference type="EMBL" id="CP108090">
    <property type="protein sequence ID" value="WUQ11473.1"/>
    <property type="molecule type" value="Genomic_DNA"/>
</dbReference>
<dbReference type="Pfam" id="PF00652">
    <property type="entry name" value="Ricin_B_lectin"/>
    <property type="match status" value="1"/>
</dbReference>
<accession>A0ABZ1T7U9</accession>
<keyword evidence="10" id="KW-1185">Reference proteome</keyword>
<feature type="region of interest" description="Disordered" evidence="6">
    <location>
        <begin position="349"/>
        <end position="368"/>
    </location>
</feature>
<dbReference type="Proteomes" id="UP001432039">
    <property type="component" value="Chromosome"/>
</dbReference>
<dbReference type="InterPro" id="IPR007627">
    <property type="entry name" value="RNA_pol_sigma70_r2"/>
</dbReference>
<keyword evidence="3" id="KW-0731">Sigma factor</keyword>
<dbReference type="Gene3D" id="1.10.10.10">
    <property type="entry name" value="Winged helix-like DNA-binding domain superfamily/Winged helix DNA-binding domain"/>
    <property type="match status" value="1"/>
</dbReference>
<dbReference type="SUPFAM" id="SSF88659">
    <property type="entry name" value="Sigma3 and sigma4 domains of RNA polymerase sigma factors"/>
    <property type="match status" value="1"/>
</dbReference>
<reference evidence="9" key="1">
    <citation type="submission" date="2022-10" db="EMBL/GenBank/DDBJ databases">
        <title>The complete genomes of actinobacterial strains from the NBC collection.</title>
        <authorList>
            <person name="Joergensen T.S."/>
            <person name="Alvarez Arevalo M."/>
            <person name="Sterndorff E.B."/>
            <person name="Faurdal D."/>
            <person name="Vuksanovic O."/>
            <person name="Mourched A.-S."/>
            <person name="Charusanti P."/>
            <person name="Shaw S."/>
            <person name="Blin K."/>
            <person name="Weber T."/>
        </authorList>
    </citation>
    <scope>NUCLEOTIDE SEQUENCE</scope>
    <source>
        <strain evidence="9">NBC_00248</strain>
    </source>
</reference>
<dbReference type="PANTHER" id="PTHR43133:SF8">
    <property type="entry name" value="RNA POLYMERASE SIGMA FACTOR HI_1459-RELATED"/>
    <property type="match status" value="1"/>
</dbReference>
<gene>
    <name evidence="9" type="ORF">OG517_08545</name>
</gene>
<organism evidence="9 10">
    <name type="scientific">Streptomyces virginiae</name>
    <name type="common">Streptomyces cinnamonensis</name>
    <dbReference type="NCBI Taxonomy" id="1961"/>
    <lineage>
        <taxon>Bacteria</taxon>
        <taxon>Bacillati</taxon>
        <taxon>Actinomycetota</taxon>
        <taxon>Actinomycetes</taxon>
        <taxon>Kitasatosporales</taxon>
        <taxon>Streptomycetaceae</taxon>
        <taxon>Streptomyces</taxon>
    </lineage>
</organism>
<dbReference type="InterPro" id="IPR035992">
    <property type="entry name" value="Ricin_B-like_lectins"/>
</dbReference>
<comment type="similarity">
    <text evidence="1">Belongs to the sigma-70 factor family. ECF subfamily.</text>
</comment>
<dbReference type="SUPFAM" id="SSF50370">
    <property type="entry name" value="Ricin B-like lectins"/>
    <property type="match status" value="1"/>
</dbReference>
<dbReference type="InterPro" id="IPR036388">
    <property type="entry name" value="WH-like_DNA-bd_sf"/>
</dbReference>
<protein>
    <submittedName>
        <fullName evidence="9">Sigma-70 family RNA polymerase sigma factor</fullName>
    </submittedName>
</protein>
<evidence type="ECO:0000259" key="7">
    <source>
        <dbReference type="Pfam" id="PF00652"/>
    </source>
</evidence>
<dbReference type="InterPro" id="IPR013324">
    <property type="entry name" value="RNA_pol_sigma_r3/r4-like"/>
</dbReference>
<dbReference type="SUPFAM" id="SSF88946">
    <property type="entry name" value="Sigma2 domain of RNA polymerase sigma factors"/>
    <property type="match status" value="1"/>
</dbReference>
<dbReference type="CDD" id="cd00161">
    <property type="entry name" value="beta-trefoil_Ricin-like"/>
    <property type="match status" value="1"/>
</dbReference>
<evidence type="ECO:0000259" key="8">
    <source>
        <dbReference type="Pfam" id="PF04542"/>
    </source>
</evidence>
<evidence type="ECO:0000313" key="9">
    <source>
        <dbReference type="EMBL" id="WUQ11473.1"/>
    </source>
</evidence>
<evidence type="ECO:0000256" key="3">
    <source>
        <dbReference type="ARBA" id="ARBA00023082"/>
    </source>
</evidence>
<dbReference type="InterPro" id="IPR000772">
    <property type="entry name" value="Ricin_B_lectin"/>
</dbReference>
<dbReference type="Pfam" id="PF04542">
    <property type="entry name" value="Sigma70_r2"/>
    <property type="match status" value="1"/>
</dbReference>
<feature type="domain" description="RNA polymerase sigma-70 region 2" evidence="8">
    <location>
        <begin position="34"/>
        <end position="103"/>
    </location>
</feature>
<dbReference type="PROSITE" id="PS50231">
    <property type="entry name" value="RICIN_B_LECTIN"/>
    <property type="match status" value="1"/>
</dbReference>